<keyword evidence="2 4" id="KW-0647">Proteasome</keyword>
<dbReference type="GeneID" id="110979402"/>
<dbReference type="GO" id="GO:0005737">
    <property type="term" value="C:cytoplasm"/>
    <property type="evidence" value="ECO:0007669"/>
    <property type="project" value="UniProtKB-SubCell"/>
</dbReference>
<evidence type="ECO:0000256" key="3">
    <source>
        <dbReference type="ARBA" id="ARBA00023242"/>
    </source>
</evidence>
<dbReference type="OMA" id="QPIMRRY"/>
<keyword evidence="5" id="KW-1185">Reference proteome</keyword>
<dbReference type="KEGG" id="aplc:110979402"/>
<gene>
    <name evidence="6" type="primary">LOC110979402</name>
</gene>
<dbReference type="RefSeq" id="XP_022090859.1">
    <property type="nucleotide sequence ID" value="XM_022235167.1"/>
</dbReference>
<dbReference type="CDD" id="cd03760">
    <property type="entry name" value="proteasome_beta_type_4"/>
    <property type="match status" value="1"/>
</dbReference>
<proteinExistence type="inferred from homology"/>
<dbReference type="PANTHER" id="PTHR32194:SF6">
    <property type="entry name" value="PROTEASOME SUBUNIT BETA"/>
    <property type="match status" value="1"/>
</dbReference>
<keyword evidence="3 4" id="KW-0539">Nucleus</keyword>
<evidence type="ECO:0000313" key="6">
    <source>
        <dbReference type="RefSeq" id="XP_022090859.1"/>
    </source>
</evidence>
<dbReference type="AlphaFoldDB" id="A0A8B7YC81"/>
<comment type="similarity">
    <text evidence="4">Belongs to the peptidase T1B family.</text>
</comment>
<organism evidence="5 6">
    <name type="scientific">Acanthaster planci</name>
    <name type="common">Crown-of-thorns starfish</name>
    <dbReference type="NCBI Taxonomy" id="133434"/>
    <lineage>
        <taxon>Eukaryota</taxon>
        <taxon>Metazoa</taxon>
        <taxon>Echinodermata</taxon>
        <taxon>Eleutherozoa</taxon>
        <taxon>Asterozoa</taxon>
        <taxon>Asteroidea</taxon>
        <taxon>Valvatacea</taxon>
        <taxon>Valvatida</taxon>
        <taxon>Acanthasteridae</taxon>
        <taxon>Acanthaster</taxon>
    </lineage>
</organism>
<keyword evidence="1 4" id="KW-0963">Cytoplasm</keyword>
<sequence>MISHYKLSYVHLSSCDTAMPLPFLKIIMASHITENIWQNGPRPGAFYSLPGNRSLSSCEPAKHTLSPMVTGTSVLGIKFNGGVLLAADMLGSYGSMARYRNISRIMNVNSNTAIAGAGDYADFQFLQEVLEQRIIDDECLADGHEYTPKSIFSWLTRVMYNRRSRFNPLWNVFVVGGVHKGEPFLGYIDKIGTAFESPTVASGFGAYIALPLMRDAYEKNSDMSESEARALLDRCMKVLFYRDARSFNKYEYAVITSEGVKIEPPVSSETNWDFAHMVEGYE</sequence>
<dbReference type="CTD" id="5692"/>
<evidence type="ECO:0000256" key="2">
    <source>
        <dbReference type="ARBA" id="ARBA00022942"/>
    </source>
</evidence>
<evidence type="ECO:0000256" key="4">
    <source>
        <dbReference type="PIRNR" id="PIRNR001213"/>
    </source>
</evidence>
<comment type="subcellular location">
    <subcellularLocation>
        <location evidence="4">Cytoplasm</location>
    </subcellularLocation>
    <subcellularLocation>
        <location evidence="4">Nucleus</location>
    </subcellularLocation>
</comment>
<dbReference type="GO" id="GO:0051603">
    <property type="term" value="P:proteolysis involved in protein catabolic process"/>
    <property type="evidence" value="ECO:0007669"/>
    <property type="project" value="InterPro"/>
</dbReference>
<dbReference type="OrthoDB" id="7854943at2759"/>
<dbReference type="InterPro" id="IPR029055">
    <property type="entry name" value="Ntn_hydrolases_N"/>
</dbReference>
<comment type="function">
    <text evidence="4">Non-catalytic component of the proteasome.</text>
</comment>
<dbReference type="Gene3D" id="3.60.20.10">
    <property type="entry name" value="Glutamine Phosphoribosylpyrophosphate, subunit 1, domain 1"/>
    <property type="match status" value="1"/>
</dbReference>
<dbReference type="GO" id="GO:0019774">
    <property type="term" value="C:proteasome core complex, beta-subunit complex"/>
    <property type="evidence" value="ECO:0007669"/>
    <property type="project" value="UniProtKB-UniRule"/>
</dbReference>
<protein>
    <recommendedName>
        <fullName evidence="4">Proteasome subunit beta</fullName>
    </recommendedName>
</protein>
<dbReference type="InterPro" id="IPR023333">
    <property type="entry name" value="Proteasome_suB-type"/>
</dbReference>
<dbReference type="PIRSF" id="PIRSF001213">
    <property type="entry name" value="Psome_endopept_beta"/>
    <property type="match status" value="1"/>
</dbReference>
<dbReference type="Proteomes" id="UP000694845">
    <property type="component" value="Unplaced"/>
</dbReference>
<dbReference type="PROSITE" id="PS00854">
    <property type="entry name" value="PROTEASOME_BETA_1"/>
    <property type="match status" value="1"/>
</dbReference>
<dbReference type="FunFam" id="3.60.20.10:FF:000014">
    <property type="entry name" value="Proteasome subunit beta type-7"/>
    <property type="match status" value="1"/>
</dbReference>
<dbReference type="Pfam" id="PF00227">
    <property type="entry name" value="Proteasome"/>
    <property type="match status" value="1"/>
</dbReference>
<dbReference type="InterPro" id="IPR001353">
    <property type="entry name" value="Proteasome_sua/b"/>
</dbReference>
<name>A0A8B7YC81_ACAPL</name>
<evidence type="ECO:0000313" key="5">
    <source>
        <dbReference type="Proteomes" id="UP000694845"/>
    </source>
</evidence>
<dbReference type="PROSITE" id="PS51476">
    <property type="entry name" value="PROTEASOME_BETA_2"/>
    <property type="match status" value="1"/>
</dbReference>
<accession>A0A8B7YC81</accession>
<dbReference type="PANTHER" id="PTHR32194">
    <property type="entry name" value="METALLOPROTEASE TLDD"/>
    <property type="match status" value="1"/>
</dbReference>
<dbReference type="GO" id="GO:0005634">
    <property type="term" value="C:nucleus"/>
    <property type="evidence" value="ECO:0007669"/>
    <property type="project" value="UniProtKB-SubCell"/>
</dbReference>
<dbReference type="InterPro" id="IPR016050">
    <property type="entry name" value="Proteasome_bsu_CS"/>
</dbReference>
<dbReference type="InterPro" id="IPR016295">
    <property type="entry name" value="Proteasome_beta4"/>
</dbReference>
<evidence type="ECO:0000256" key="1">
    <source>
        <dbReference type="ARBA" id="ARBA00022490"/>
    </source>
</evidence>
<reference evidence="6" key="1">
    <citation type="submission" date="2025-08" db="UniProtKB">
        <authorList>
            <consortium name="RefSeq"/>
        </authorList>
    </citation>
    <scope>IDENTIFICATION</scope>
</reference>
<dbReference type="SUPFAM" id="SSF56235">
    <property type="entry name" value="N-terminal nucleophile aminohydrolases (Ntn hydrolases)"/>
    <property type="match status" value="1"/>
</dbReference>